<evidence type="ECO:0000259" key="8">
    <source>
        <dbReference type="PROSITE" id="PS50203"/>
    </source>
</evidence>
<feature type="domain" description="Calpain catalytic" evidence="8">
    <location>
        <begin position="182"/>
        <end position="397"/>
    </location>
</feature>
<feature type="region of interest" description="Disordered" evidence="7">
    <location>
        <begin position="89"/>
        <end position="149"/>
    </location>
</feature>
<evidence type="ECO:0000256" key="7">
    <source>
        <dbReference type="SAM" id="MobiDB-lite"/>
    </source>
</evidence>
<evidence type="ECO:0000313" key="10">
    <source>
        <dbReference type="Proteomes" id="UP001209878"/>
    </source>
</evidence>
<evidence type="ECO:0000256" key="4">
    <source>
        <dbReference type="ARBA" id="ARBA00022807"/>
    </source>
</evidence>
<comment type="similarity">
    <text evidence="1">Belongs to the peptidase C2 family.</text>
</comment>
<dbReference type="Gene3D" id="3.90.70.10">
    <property type="entry name" value="Cysteine proteinases"/>
    <property type="match status" value="1"/>
</dbReference>
<dbReference type="PRINTS" id="PR00704">
    <property type="entry name" value="CALPAIN"/>
</dbReference>
<proteinExistence type="inferred from homology"/>
<dbReference type="InterPro" id="IPR022684">
    <property type="entry name" value="Calpain_cysteine_protease"/>
</dbReference>
<dbReference type="AlphaFoldDB" id="A0AAD9KIP6"/>
<feature type="active site" evidence="5">
    <location>
        <position position="337"/>
    </location>
</feature>
<comment type="caution">
    <text evidence="9">The sequence shown here is derived from an EMBL/GenBank/DDBJ whole genome shotgun (WGS) entry which is preliminary data.</text>
</comment>
<dbReference type="PANTHER" id="PTHR46143">
    <property type="entry name" value="CALPAIN-7"/>
    <property type="match status" value="1"/>
</dbReference>
<dbReference type="Gene3D" id="2.60.120.380">
    <property type="match status" value="1"/>
</dbReference>
<evidence type="ECO:0000256" key="2">
    <source>
        <dbReference type="ARBA" id="ARBA00022670"/>
    </source>
</evidence>
<evidence type="ECO:0000256" key="1">
    <source>
        <dbReference type="ARBA" id="ARBA00007623"/>
    </source>
</evidence>
<name>A0AAD9KIP6_RIDPI</name>
<sequence>MADLSYGGLKEDAVQFAQRALDLARGKYLLSQAFEEDENENFEEAVKLYSDAVEFFLTQREQAKKASDTDHHKKLSQLAEQALDRAEAIKKKTSPPAPSPTRLPPGGNDEARPQVRRPLGSLLKDDPSDQGARQRAAPPGGSTGGGGYTKEEIQVLSDKDGKLALSAKQRSNFVRWKRPDEITGTPQMIIIVIIYPQNKKGEPQYNPCGKYMVKLHINGVPRKVIIDDFLPVGSRGELLCSYSSNASEIWVSLLEKAYLKVMGGYDFPGSNSNIDLHVLTGWIPERIAIRPNSSTFDADHEFDKILDRFHKGHCLVTMATGDISEAEADRAGLVPTHAYAMLDIRKVKGYRLFMLKNPWSHLRWKGSFSENDTLHWTEEMKRLLNYNPSDAAMFDNGPRKDSYNIGDNPQYRLEVHAPGPSAVWILLTRHITDKGPSAVWILLTRHITDKVSDTPSRGKMSHPQGPSAVWILLTRHITDKGPSAVLPFPRRGSFKEGQEGHLQPAGTTRNTDREVHAPGPSAVWILLTRHITDKDDFADNREFITLLVYKSNGKRIYYPYDPPPYKDGVRINSPHYLCKMVEEKGTSLYNLVISQYEKTRQWKGATAGGCGNFPTHGNNPIYQVKIDNNRSDNHILYSVGFDVITVPGFCVLDLENVSGGTYNIQPSTFNPGQEGPFFLNVSCSCPLTLSQLQ</sequence>
<dbReference type="SMART" id="SM00230">
    <property type="entry name" value="CysPc"/>
    <property type="match status" value="1"/>
</dbReference>
<dbReference type="InterPro" id="IPR051297">
    <property type="entry name" value="PalB/RIM13"/>
</dbReference>
<feature type="active site" evidence="5">
    <location>
        <position position="357"/>
    </location>
</feature>
<evidence type="ECO:0000256" key="6">
    <source>
        <dbReference type="PROSITE-ProRule" id="PRU00239"/>
    </source>
</evidence>
<dbReference type="GO" id="GO:0006508">
    <property type="term" value="P:proteolysis"/>
    <property type="evidence" value="ECO:0007669"/>
    <property type="project" value="UniProtKB-KW"/>
</dbReference>
<keyword evidence="3" id="KW-0378">Hydrolase</keyword>
<dbReference type="InterPro" id="IPR036181">
    <property type="entry name" value="MIT_dom_sf"/>
</dbReference>
<comment type="caution">
    <text evidence="6">Lacks conserved residue(s) required for the propagation of feature annotation.</text>
</comment>
<dbReference type="GO" id="GO:0004198">
    <property type="term" value="F:calcium-dependent cysteine-type endopeptidase activity"/>
    <property type="evidence" value="ECO:0007669"/>
    <property type="project" value="InterPro"/>
</dbReference>
<evidence type="ECO:0000256" key="3">
    <source>
        <dbReference type="ARBA" id="ARBA00022801"/>
    </source>
</evidence>
<dbReference type="Gene3D" id="1.20.58.80">
    <property type="entry name" value="Phosphotransferase system, lactose/cellobiose-type IIA subunit"/>
    <property type="match status" value="1"/>
</dbReference>
<dbReference type="SMART" id="SM00720">
    <property type="entry name" value="calpain_III"/>
    <property type="match status" value="1"/>
</dbReference>
<gene>
    <name evidence="9" type="ORF">NP493_993g00016</name>
</gene>
<keyword evidence="2" id="KW-0645">Protease</keyword>
<dbReference type="SUPFAM" id="SSF49758">
    <property type="entry name" value="Calpain large subunit, middle domain (domain III)"/>
    <property type="match status" value="2"/>
</dbReference>
<dbReference type="InterPro" id="IPR036213">
    <property type="entry name" value="Calpain_III_sf"/>
</dbReference>
<dbReference type="SUPFAM" id="SSF116846">
    <property type="entry name" value="MIT domain"/>
    <property type="match status" value="1"/>
</dbReference>
<reference evidence="9" key="1">
    <citation type="journal article" date="2023" name="Mol. Biol. Evol.">
        <title>Third-Generation Sequencing Reveals the Adaptive Role of the Epigenome in Three Deep-Sea Polychaetes.</title>
        <authorList>
            <person name="Perez M."/>
            <person name="Aroh O."/>
            <person name="Sun Y."/>
            <person name="Lan Y."/>
            <person name="Juniper S.K."/>
            <person name="Young C.R."/>
            <person name="Angers B."/>
            <person name="Qian P.Y."/>
        </authorList>
    </citation>
    <scope>NUCLEOTIDE SEQUENCE</scope>
    <source>
        <strain evidence="9">R07B-5</strain>
    </source>
</reference>
<dbReference type="PANTHER" id="PTHR46143:SF1">
    <property type="entry name" value="CALPAIN-7"/>
    <property type="match status" value="1"/>
</dbReference>
<dbReference type="Proteomes" id="UP001209878">
    <property type="component" value="Unassembled WGS sequence"/>
</dbReference>
<dbReference type="InterPro" id="IPR038765">
    <property type="entry name" value="Papain-like_cys_pep_sf"/>
</dbReference>
<dbReference type="Pfam" id="PF04212">
    <property type="entry name" value="MIT"/>
    <property type="match status" value="1"/>
</dbReference>
<protein>
    <recommendedName>
        <fullName evidence="8">Calpain catalytic domain-containing protein</fullName>
    </recommendedName>
</protein>
<dbReference type="CDD" id="cd00044">
    <property type="entry name" value="CysPc"/>
    <property type="match status" value="1"/>
</dbReference>
<organism evidence="9 10">
    <name type="scientific">Ridgeia piscesae</name>
    <name type="common">Tubeworm</name>
    <dbReference type="NCBI Taxonomy" id="27915"/>
    <lineage>
        <taxon>Eukaryota</taxon>
        <taxon>Metazoa</taxon>
        <taxon>Spiralia</taxon>
        <taxon>Lophotrochozoa</taxon>
        <taxon>Annelida</taxon>
        <taxon>Polychaeta</taxon>
        <taxon>Sedentaria</taxon>
        <taxon>Canalipalpata</taxon>
        <taxon>Sabellida</taxon>
        <taxon>Siboglinidae</taxon>
        <taxon>Ridgeia</taxon>
    </lineage>
</organism>
<keyword evidence="10" id="KW-1185">Reference proteome</keyword>
<dbReference type="InterPro" id="IPR007330">
    <property type="entry name" value="MIT_dom"/>
</dbReference>
<keyword evidence="4" id="KW-0788">Thiol protease</keyword>
<evidence type="ECO:0000313" key="9">
    <source>
        <dbReference type="EMBL" id="KAK2172111.1"/>
    </source>
</evidence>
<dbReference type="SUPFAM" id="SSF54001">
    <property type="entry name" value="Cysteine proteinases"/>
    <property type="match status" value="1"/>
</dbReference>
<accession>A0AAD9KIP6</accession>
<dbReference type="InterPro" id="IPR022683">
    <property type="entry name" value="Calpain_III"/>
</dbReference>
<dbReference type="InterPro" id="IPR001300">
    <property type="entry name" value="Peptidase_C2_calpain_cat"/>
</dbReference>
<dbReference type="EMBL" id="JAODUO010000992">
    <property type="protein sequence ID" value="KAK2172111.1"/>
    <property type="molecule type" value="Genomic_DNA"/>
</dbReference>
<dbReference type="Pfam" id="PF00648">
    <property type="entry name" value="Peptidase_C2"/>
    <property type="match status" value="1"/>
</dbReference>
<feature type="region of interest" description="Disordered" evidence="7">
    <location>
        <begin position="494"/>
        <end position="514"/>
    </location>
</feature>
<dbReference type="PROSITE" id="PS50203">
    <property type="entry name" value="CALPAIN_CAT"/>
    <property type="match status" value="1"/>
</dbReference>
<evidence type="ECO:0000256" key="5">
    <source>
        <dbReference type="PIRSR" id="PIRSR622684-1"/>
    </source>
</evidence>